<dbReference type="InterPro" id="IPR003337">
    <property type="entry name" value="Trehalose_PPase"/>
</dbReference>
<dbReference type="NCBIfam" id="TIGR01484">
    <property type="entry name" value="HAD-SF-IIB"/>
    <property type="match status" value="1"/>
</dbReference>
<evidence type="ECO:0000256" key="5">
    <source>
        <dbReference type="ARBA" id="ARBA00022801"/>
    </source>
</evidence>
<keyword evidence="8" id="KW-1185">Reference proteome</keyword>
<dbReference type="Gene3D" id="3.40.50.1000">
    <property type="entry name" value="HAD superfamily/HAD-like"/>
    <property type="match status" value="2"/>
</dbReference>
<protein>
    <recommendedName>
        <fullName evidence="6">Trehalose 6-phosphate phosphatase</fullName>
        <ecNumber evidence="6">3.1.3.12</ecNumber>
    </recommendedName>
</protein>
<gene>
    <name evidence="7" type="ORF">GOP47_0024760</name>
</gene>
<evidence type="ECO:0000256" key="4">
    <source>
        <dbReference type="ARBA" id="ARBA00008770"/>
    </source>
</evidence>
<dbReference type="GO" id="GO:0004805">
    <property type="term" value="F:trehalose-phosphatase activity"/>
    <property type="evidence" value="ECO:0007669"/>
    <property type="project" value="UniProtKB-EC"/>
</dbReference>
<proteinExistence type="inferred from homology"/>
<dbReference type="GO" id="GO:0005992">
    <property type="term" value="P:trehalose biosynthetic process"/>
    <property type="evidence" value="ECO:0007669"/>
    <property type="project" value="InterPro"/>
</dbReference>
<dbReference type="FunFam" id="3.30.70.1020:FF:000004">
    <property type="entry name" value="Trehalose 6-phosphate phosphatase"/>
    <property type="match status" value="1"/>
</dbReference>
<comment type="cofactor">
    <cofactor evidence="2 6">
        <name>a divalent metal cation</name>
        <dbReference type="ChEBI" id="CHEBI:60240"/>
    </cofactor>
</comment>
<evidence type="ECO:0000256" key="6">
    <source>
        <dbReference type="RuleBase" id="RU361117"/>
    </source>
</evidence>
<evidence type="ECO:0000313" key="8">
    <source>
        <dbReference type="Proteomes" id="UP000886520"/>
    </source>
</evidence>
<name>A0A9D4Z3X6_ADICA</name>
<dbReference type="Proteomes" id="UP000886520">
    <property type="component" value="Chromosome 24"/>
</dbReference>
<comment type="similarity">
    <text evidence="4 6">Belongs to the trehalose phosphatase family.</text>
</comment>
<dbReference type="EMBL" id="JABFUD020000024">
    <property type="protein sequence ID" value="KAI5060340.1"/>
    <property type="molecule type" value="Genomic_DNA"/>
</dbReference>
<dbReference type="PANTHER" id="PTHR43768">
    <property type="entry name" value="TREHALOSE 6-PHOSPHATE PHOSPHATASE"/>
    <property type="match status" value="1"/>
</dbReference>
<comment type="caution">
    <text evidence="7">The sequence shown here is derived from an EMBL/GenBank/DDBJ whole genome shotgun (WGS) entry which is preliminary data.</text>
</comment>
<comment type="pathway">
    <text evidence="3 6">Glycan biosynthesis; trehalose biosynthesis.</text>
</comment>
<dbReference type="AlphaFoldDB" id="A0A9D4Z3X6"/>
<dbReference type="OrthoDB" id="411251at2759"/>
<dbReference type="InterPro" id="IPR036412">
    <property type="entry name" value="HAD-like_sf"/>
</dbReference>
<dbReference type="InterPro" id="IPR023214">
    <property type="entry name" value="HAD_sf"/>
</dbReference>
<dbReference type="NCBIfam" id="TIGR00685">
    <property type="entry name" value="T6PP"/>
    <property type="match status" value="1"/>
</dbReference>
<evidence type="ECO:0000313" key="7">
    <source>
        <dbReference type="EMBL" id="KAI5060340.1"/>
    </source>
</evidence>
<sequence length="420" mass="47886">MRRFQLERKHSQWVSRGVKFQGPIIKEAKRGPPLAVRRLAAAAVAVAAVPPYPPVAAKRRPTQRYSFCNKTEGTTLYNLCFNTIPMEKKEDDHGQVEGWLEAMRSSSPPRFFSEAEDDRRQISFEELAKAQYEKWVVKHPSALHMFEPITKQARGKQIAVFLDYDGTLSPIVEDPDCAYMSEQMRATVKEVAANFPTAIITGRRRDKVYEFVHLAELYYAGSHGMDIMGPAEGCNGYKAHGLQTKDSKGNDVVLFQPASEYLSLMDEVCLLLKERSKKYRGARVDHNKYCATLHFRCVKEEDWLSLAKEVHAILKEYPELTLTQGRKVLELRPAIEWHKGKALEFLIEALGLSNPSKVFPIYIGDDRTDEDAFQVLRDKESSCSILVSKVSKDTCATYSLQDPSQVMQFLQQLVDWKARR</sequence>
<evidence type="ECO:0000256" key="3">
    <source>
        <dbReference type="ARBA" id="ARBA00005199"/>
    </source>
</evidence>
<dbReference type="FunFam" id="3.40.50.1000:FF:000073">
    <property type="entry name" value="Trehalose 6-phosphate phosphatase"/>
    <property type="match status" value="1"/>
</dbReference>
<dbReference type="SUPFAM" id="SSF56784">
    <property type="entry name" value="HAD-like"/>
    <property type="match status" value="1"/>
</dbReference>
<comment type="function">
    <text evidence="6">Removes the phosphate from trehalose 6-phosphate to produce free trehalose.</text>
</comment>
<organism evidence="7 8">
    <name type="scientific">Adiantum capillus-veneris</name>
    <name type="common">Maidenhair fern</name>
    <dbReference type="NCBI Taxonomy" id="13818"/>
    <lineage>
        <taxon>Eukaryota</taxon>
        <taxon>Viridiplantae</taxon>
        <taxon>Streptophyta</taxon>
        <taxon>Embryophyta</taxon>
        <taxon>Tracheophyta</taxon>
        <taxon>Polypodiopsida</taxon>
        <taxon>Polypodiidae</taxon>
        <taxon>Polypodiales</taxon>
        <taxon>Pteridineae</taxon>
        <taxon>Pteridaceae</taxon>
        <taxon>Vittarioideae</taxon>
        <taxon>Adiantum</taxon>
    </lineage>
</organism>
<dbReference type="InterPro" id="IPR006379">
    <property type="entry name" value="HAD-SF_hydro_IIB"/>
</dbReference>
<dbReference type="PANTHER" id="PTHR43768:SF3">
    <property type="entry name" value="TREHALOSE 6-PHOSPHATE PHOSPHATASE"/>
    <property type="match status" value="1"/>
</dbReference>
<dbReference type="InterPro" id="IPR044651">
    <property type="entry name" value="OTSB-like"/>
</dbReference>
<dbReference type="Pfam" id="PF02358">
    <property type="entry name" value="Trehalose_PPase"/>
    <property type="match status" value="1"/>
</dbReference>
<comment type="catalytic activity">
    <reaction evidence="1 6">
        <text>alpha,alpha-trehalose 6-phosphate + H2O = alpha,alpha-trehalose + phosphate</text>
        <dbReference type="Rhea" id="RHEA:23420"/>
        <dbReference type="ChEBI" id="CHEBI:15377"/>
        <dbReference type="ChEBI" id="CHEBI:16551"/>
        <dbReference type="ChEBI" id="CHEBI:43474"/>
        <dbReference type="ChEBI" id="CHEBI:58429"/>
        <dbReference type="EC" id="3.1.3.12"/>
    </reaction>
</comment>
<evidence type="ECO:0000256" key="1">
    <source>
        <dbReference type="ARBA" id="ARBA00000500"/>
    </source>
</evidence>
<evidence type="ECO:0000256" key="2">
    <source>
        <dbReference type="ARBA" id="ARBA00001968"/>
    </source>
</evidence>
<accession>A0A9D4Z3X6</accession>
<reference evidence="7" key="1">
    <citation type="submission" date="2021-01" db="EMBL/GenBank/DDBJ databases">
        <title>Adiantum capillus-veneris genome.</title>
        <authorList>
            <person name="Fang Y."/>
            <person name="Liao Q."/>
        </authorList>
    </citation>
    <scope>NUCLEOTIDE SEQUENCE</scope>
    <source>
        <strain evidence="7">H3</strain>
        <tissue evidence="7">Leaf</tissue>
    </source>
</reference>
<dbReference type="EC" id="3.1.3.12" evidence="6"/>
<keyword evidence="5 6" id="KW-0378">Hydrolase</keyword>